<keyword evidence="1" id="KW-0812">Transmembrane</keyword>
<gene>
    <name evidence="2" type="ORF">TOPH_08812</name>
</gene>
<organism evidence="2 3">
    <name type="scientific">Tolypocladium ophioglossoides (strain CBS 100239)</name>
    <name type="common">Snaketongue truffleclub</name>
    <name type="synonym">Elaphocordyceps ophioglossoides</name>
    <dbReference type="NCBI Taxonomy" id="1163406"/>
    <lineage>
        <taxon>Eukaryota</taxon>
        <taxon>Fungi</taxon>
        <taxon>Dikarya</taxon>
        <taxon>Ascomycota</taxon>
        <taxon>Pezizomycotina</taxon>
        <taxon>Sordariomycetes</taxon>
        <taxon>Hypocreomycetidae</taxon>
        <taxon>Hypocreales</taxon>
        <taxon>Ophiocordycipitaceae</taxon>
        <taxon>Tolypocladium</taxon>
    </lineage>
</organism>
<sequence length="178" mass="19581">MAPWRFPGWPSLAQAGARAVGWLTDLVTIVVMSYIAQRWPDARGDVAPGILGAAIALLTDSWQAVALADRTLGFPPMPTGRAMAHDMFALGVSLGGLVSVLVLGLRGAEDEWDDGQSVRHGVHGGDRRRFARGTMVIVAVWSLAGVVVWRMLFGMLACWDFHKKFQTAQRRTRTRERR</sequence>
<keyword evidence="3" id="KW-1185">Reference proteome</keyword>
<dbReference type="AlphaFoldDB" id="A0A0L0MXR7"/>
<feature type="transmembrane region" description="Helical" evidence="1">
    <location>
        <begin position="88"/>
        <end position="108"/>
    </location>
</feature>
<dbReference type="Proteomes" id="UP000036947">
    <property type="component" value="Unassembled WGS sequence"/>
</dbReference>
<keyword evidence="1" id="KW-1133">Transmembrane helix</keyword>
<comment type="caution">
    <text evidence="2">The sequence shown here is derived from an EMBL/GenBank/DDBJ whole genome shotgun (WGS) entry which is preliminary data.</text>
</comment>
<feature type="transmembrane region" description="Helical" evidence="1">
    <location>
        <begin position="49"/>
        <end position="68"/>
    </location>
</feature>
<accession>A0A0L0MXR7</accession>
<proteinExistence type="predicted"/>
<evidence type="ECO:0000313" key="2">
    <source>
        <dbReference type="EMBL" id="KND86551.1"/>
    </source>
</evidence>
<feature type="transmembrane region" description="Helical" evidence="1">
    <location>
        <begin position="20"/>
        <end position="37"/>
    </location>
</feature>
<dbReference type="OrthoDB" id="4960375at2759"/>
<evidence type="ECO:0000313" key="3">
    <source>
        <dbReference type="Proteomes" id="UP000036947"/>
    </source>
</evidence>
<evidence type="ECO:0000256" key="1">
    <source>
        <dbReference type="SAM" id="Phobius"/>
    </source>
</evidence>
<keyword evidence="1" id="KW-0472">Membrane</keyword>
<dbReference type="EMBL" id="LFRF01000054">
    <property type="protein sequence ID" value="KND86551.1"/>
    <property type="molecule type" value="Genomic_DNA"/>
</dbReference>
<protein>
    <submittedName>
        <fullName evidence="2">Uncharacterized protein</fullName>
    </submittedName>
</protein>
<feature type="transmembrane region" description="Helical" evidence="1">
    <location>
        <begin position="129"/>
        <end position="152"/>
    </location>
</feature>
<name>A0A0L0MXR7_TOLOC</name>
<reference evidence="2 3" key="1">
    <citation type="journal article" date="2015" name="BMC Genomics">
        <title>The genome of the truffle-parasite Tolypocladium ophioglossoides and the evolution of antifungal peptaibiotics.</title>
        <authorList>
            <person name="Quandt C.A."/>
            <person name="Bushley K.E."/>
            <person name="Spatafora J.W."/>
        </authorList>
    </citation>
    <scope>NUCLEOTIDE SEQUENCE [LARGE SCALE GENOMIC DNA]</scope>
    <source>
        <strain evidence="2 3">CBS 100239</strain>
    </source>
</reference>